<feature type="region of interest" description="Disordered" evidence="1">
    <location>
        <begin position="1"/>
        <end position="20"/>
    </location>
</feature>
<dbReference type="EMBL" id="LR134363">
    <property type="protein sequence ID" value="VEG74581.1"/>
    <property type="molecule type" value="Genomic_DNA"/>
</dbReference>
<sequence>MNARTATIGPERFRVPTGQDRPSPLRSILAGLVLLLIIVGLPVLMLQFLGLPPIPTSLDASLLMQQVSVTVLMGVLIWVLWLAWLQFTVCTVVELVSALRGRGVPAHVPLSGGPQALARKLVTAMLLVSAMAAPAAAAAPVLPAQAPAGVQAQVEASGQTASQAAPASAPGDSTQDPQARPAEGVRYMLGDIELDAQTGAELEGKRVYVVQPPDGRYHDNLWDIAERNLGEGRSYPEIYDLNVGRLQPDGRSLELARLIQPGWLLVMPESAESVDRVVAVPVTNPAPPPPAPQEPAPTAQEQGAAHALMTQDIAPAQVPAVGSLLAASLVAMLARRRRQWLVPTISEEAAEVERLLRVGADEQRCRRLDAVLRSLSEMPEQPRPYAVAISDAACYLRLSRPIPVAPHPWQVQDEGLTWALPAGREPSPSGAASPLPGLVTIGRDAAGTDILIDLASADGEVCVTGDPTMAAEVVGALALELCTNPWSDQATVAGAGLPPALHRMTAGRLQDPASLAASPAQPSPADAVLTGPRAQAATTFMLVAGQDVLPPLPPGRSTALVRTGTGRDSRWRIEIDASGTAHIDPLGITVRATRATESELAALEEIFAVEVPVDSSRPPIPDPPQPPVVAAALRAAPVRIQILGQTLVEAGGTVDRARRSILTEAAICVALHPEGIRPDALGAMLWPLGVTGDVVSSLIERLRDWLGHDADGSPHVRQDSQGRLWMGPGVVMDWDVLRSLLQLSRFCPPDREIELLKEALRLVRGPVGRDVPEGQYSWLARVRTAHQADILVVDAAHRIVELTGETDPDGAAAAVDAGLQMVELNQELWRDRLRLAARRGRGELERDVQSLLDASGLDDLMLLDPATAALVEDLAPGISVRRIPA</sequence>
<feature type="transmembrane region" description="Helical" evidence="2">
    <location>
        <begin position="28"/>
        <end position="49"/>
    </location>
</feature>
<reference evidence="3 4" key="1">
    <citation type="submission" date="2018-12" db="EMBL/GenBank/DDBJ databases">
        <authorList>
            <consortium name="Pathogen Informatics"/>
        </authorList>
    </citation>
    <scope>NUCLEOTIDE SEQUENCE [LARGE SCALE GENOMIC DNA]</scope>
    <source>
        <strain evidence="3 4">NCTC11923</strain>
    </source>
</reference>
<name>A0A3S4TCA2_9ACTO</name>
<protein>
    <recommendedName>
        <fullName evidence="5">Bacterial transcriptional activator domain</fullName>
    </recommendedName>
</protein>
<feature type="compositionally biased region" description="Pro residues" evidence="1">
    <location>
        <begin position="284"/>
        <end position="295"/>
    </location>
</feature>
<dbReference type="InterPro" id="IPR036779">
    <property type="entry name" value="LysM_dom_sf"/>
</dbReference>
<dbReference type="InterPro" id="IPR052196">
    <property type="entry name" value="Bact_Kbp"/>
</dbReference>
<feature type="region of interest" description="Disordered" evidence="1">
    <location>
        <begin position="282"/>
        <end position="304"/>
    </location>
</feature>
<feature type="transmembrane region" description="Helical" evidence="2">
    <location>
        <begin position="121"/>
        <end position="142"/>
    </location>
</feature>
<evidence type="ECO:0000256" key="1">
    <source>
        <dbReference type="SAM" id="MobiDB-lite"/>
    </source>
</evidence>
<evidence type="ECO:0008006" key="5">
    <source>
        <dbReference type="Google" id="ProtNLM"/>
    </source>
</evidence>
<dbReference type="PANTHER" id="PTHR34700">
    <property type="entry name" value="POTASSIUM BINDING PROTEIN KBP"/>
    <property type="match status" value="1"/>
</dbReference>
<proteinExistence type="predicted"/>
<dbReference type="Gene3D" id="3.10.350.10">
    <property type="entry name" value="LysM domain"/>
    <property type="match status" value="1"/>
</dbReference>
<keyword evidence="4" id="KW-1185">Reference proteome</keyword>
<evidence type="ECO:0000313" key="3">
    <source>
        <dbReference type="EMBL" id="VEG74581.1"/>
    </source>
</evidence>
<dbReference type="RefSeq" id="WP_026426803.1">
    <property type="nucleotide sequence ID" value="NZ_LR134363.1"/>
</dbReference>
<dbReference type="PANTHER" id="PTHR34700:SF4">
    <property type="entry name" value="PHAGE-LIKE ELEMENT PBSX PROTEIN XKDP"/>
    <property type="match status" value="1"/>
</dbReference>
<dbReference type="InterPro" id="IPR011990">
    <property type="entry name" value="TPR-like_helical_dom_sf"/>
</dbReference>
<feature type="compositionally biased region" description="Low complexity" evidence="1">
    <location>
        <begin position="153"/>
        <end position="171"/>
    </location>
</feature>
<keyword evidence="2" id="KW-0472">Membrane</keyword>
<dbReference type="STRING" id="1278298.GCA_000428685_01665"/>
<keyword evidence="2" id="KW-1133">Transmembrane helix</keyword>
<dbReference type="KEGG" id="asla:NCTC11923_01215"/>
<feature type="region of interest" description="Disordered" evidence="1">
    <location>
        <begin position="153"/>
        <end position="179"/>
    </location>
</feature>
<evidence type="ECO:0000313" key="4">
    <source>
        <dbReference type="Proteomes" id="UP000276899"/>
    </source>
</evidence>
<feature type="transmembrane region" description="Helical" evidence="2">
    <location>
        <begin position="69"/>
        <end position="93"/>
    </location>
</feature>
<accession>A0A3S4TCA2</accession>
<organism evidence="3 4">
    <name type="scientific">Actinomyces slackii</name>
    <dbReference type="NCBI Taxonomy" id="52774"/>
    <lineage>
        <taxon>Bacteria</taxon>
        <taxon>Bacillati</taxon>
        <taxon>Actinomycetota</taxon>
        <taxon>Actinomycetes</taxon>
        <taxon>Actinomycetales</taxon>
        <taxon>Actinomycetaceae</taxon>
        <taxon>Actinomyces</taxon>
    </lineage>
</organism>
<evidence type="ECO:0000256" key="2">
    <source>
        <dbReference type="SAM" id="Phobius"/>
    </source>
</evidence>
<keyword evidence="2" id="KW-0812">Transmembrane</keyword>
<gene>
    <name evidence="3" type="ORF">NCTC11923_01215</name>
</gene>
<dbReference type="Proteomes" id="UP000276899">
    <property type="component" value="Chromosome"/>
</dbReference>
<dbReference type="AlphaFoldDB" id="A0A3S4TCA2"/>
<dbReference type="Gene3D" id="1.25.40.10">
    <property type="entry name" value="Tetratricopeptide repeat domain"/>
    <property type="match status" value="1"/>
</dbReference>